<accession>M5G686</accession>
<dbReference type="STRING" id="1858805.M5G686"/>
<dbReference type="SUPFAM" id="SSF51735">
    <property type="entry name" value="NAD(P)-binding Rossmann-fold domains"/>
    <property type="match status" value="1"/>
</dbReference>
<dbReference type="GO" id="GO:0016491">
    <property type="term" value="F:oxidoreductase activity"/>
    <property type="evidence" value="ECO:0007669"/>
    <property type="project" value="UniProtKB-KW"/>
</dbReference>
<keyword evidence="5" id="KW-1185">Reference proteome</keyword>
<dbReference type="InterPro" id="IPR036291">
    <property type="entry name" value="NAD(P)-bd_dom_sf"/>
</dbReference>
<dbReference type="Pfam" id="PF05368">
    <property type="entry name" value="NmrA"/>
    <property type="match status" value="1"/>
</dbReference>
<dbReference type="Gene3D" id="3.90.25.10">
    <property type="entry name" value="UDP-galactose 4-epimerase, domain 1"/>
    <property type="match status" value="1"/>
</dbReference>
<evidence type="ECO:0000259" key="3">
    <source>
        <dbReference type="Pfam" id="PF05368"/>
    </source>
</evidence>
<dbReference type="RefSeq" id="XP_040628244.1">
    <property type="nucleotide sequence ID" value="XM_040771161.1"/>
</dbReference>
<feature type="domain" description="NmrA-like" evidence="3">
    <location>
        <begin position="8"/>
        <end position="247"/>
    </location>
</feature>
<dbReference type="AlphaFoldDB" id="M5G686"/>
<evidence type="ECO:0000256" key="1">
    <source>
        <dbReference type="ARBA" id="ARBA00022857"/>
    </source>
</evidence>
<proteinExistence type="predicted"/>
<dbReference type="OMA" id="FISAANW"/>
<dbReference type="HOGENOM" id="CLU_044876_6_1_1"/>
<sequence>MPCYTRFAIAGASGTVGTHFLREFEHSVHGFDVTILTRREGGNELFAHEWAKKGAKIRPVDYEDETDLVRALSGIEVLISTVGASGFTLQVPLVRAAKKAGVKLYVNSHWGTPLTAEDLPEFAPLDELRTAALRVAEEIDLPWCEFRTGLFPEYCIPIPYAAGWLTRRLSERRATIYGDGNAQASWTTQFDTARYVLHVLRHLPFEELHNRRFNIQGDAKSFNQLVKLYETKHPGSAVEVIYRPLAELEEKVANSEGDDRFWEALMLAIVTGKAKHREETLDNKEYPAWHPRGVAEVL</sequence>
<dbReference type="PANTHER" id="PTHR47706">
    <property type="entry name" value="NMRA-LIKE FAMILY PROTEIN"/>
    <property type="match status" value="1"/>
</dbReference>
<evidence type="ECO:0000313" key="4">
    <source>
        <dbReference type="EMBL" id="EJU01347.1"/>
    </source>
</evidence>
<organism evidence="4 5">
    <name type="scientific">Dacryopinax primogenitus (strain DJM 731)</name>
    <name type="common">Brown rot fungus</name>
    <dbReference type="NCBI Taxonomy" id="1858805"/>
    <lineage>
        <taxon>Eukaryota</taxon>
        <taxon>Fungi</taxon>
        <taxon>Dikarya</taxon>
        <taxon>Basidiomycota</taxon>
        <taxon>Agaricomycotina</taxon>
        <taxon>Dacrymycetes</taxon>
        <taxon>Dacrymycetales</taxon>
        <taxon>Dacrymycetaceae</taxon>
        <taxon>Dacryopinax</taxon>
    </lineage>
</organism>
<dbReference type="GeneID" id="63686223"/>
<dbReference type="EMBL" id="JH795864">
    <property type="protein sequence ID" value="EJU01347.1"/>
    <property type="molecule type" value="Genomic_DNA"/>
</dbReference>
<gene>
    <name evidence="4" type="ORF">DACRYDRAFT_16077</name>
</gene>
<keyword evidence="1" id="KW-0521">NADP</keyword>
<reference evidence="4 5" key="1">
    <citation type="journal article" date="2012" name="Science">
        <title>The Paleozoic origin of enzymatic lignin decomposition reconstructed from 31 fungal genomes.</title>
        <authorList>
            <person name="Floudas D."/>
            <person name="Binder M."/>
            <person name="Riley R."/>
            <person name="Barry K."/>
            <person name="Blanchette R.A."/>
            <person name="Henrissat B."/>
            <person name="Martinez A.T."/>
            <person name="Otillar R."/>
            <person name="Spatafora J.W."/>
            <person name="Yadav J.S."/>
            <person name="Aerts A."/>
            <person name="Benoit I."/>
            <person name="Boyd A."/>
            <person name="Carlson A."/>
            <person name="Copeland A."/>
            <person name="Coutinho P.M."/>
            <person name="de Vries R.P."/>
            <person name="Ferreira P."/>
            <person name="Findley K."/>
            <person name="Foster B."/>
            <person name="Gaskell J."/>
            <person name="Glotzer D."/>
            <person name="Gorecki P."/>
            <person name="Heitman J."/>
            <person name="Hesse C."/>
            <person name="Hori C."/>
            <person name="Igarashi K."/>
            <person name="Jurgens J.A."/>
            <person name="Kallen N."/>
            <person name="Kersten P."/>
            <person name="Kohler A."/>
            <person name="Kuees U."/>
            <person name="Kumar T.K.A."/>
            <person name="Kuo A."/>
            <person name="LaButti K."/>
            <person name="Larrondo L.F."/>
            <person name="Lindquist E."/>
            <person name="Ling A."/>
            <person name="Lombard V."/>
            <person name="Lucas S."/>
            <person name="Lundell T."/>
            <person name="Martin R."/>
            <person name="McLaughlin D.J."/>
            <person name="Morgenstern I."/>
            <person name="Morin E."/>
            <person name="Murat C."/>
            <person name="Nagy L.G."/>
            <person name="Nolan M."/>
            <person name="Ohm R.A."/>
            <person name="Patyshakuliyeva A."/>
            <person name="Rokas A."/>
            <person name="Ruiz-Duenas F.J."/>
            <person name="Sabat G."/>
            <person name="Salamov A."/>
            <person name="Samejima M."/>
            <person name="Schmutz J."/>
            <person name="Slot J.C."/>
            <person name="St John F."/>
            <person name="Stenlid J."/>
            <person name="Sun H."/>
            <person name="Sun S."/>
            <person name="Syed K."/>
            <person name="Tsang A."/>
            <person name="Wiebenga A."/>
            <person name="Young D."/>
            <person name="Pisabarro A."/>
            <person name="Eastwood D.C."/>
            <person name="Martin F."/>
            <person name="Cullen D."/>
            <person name="Grigoriev I.V."/>
            <person name="Hibbett D.S."/>
        </authorList>
    </citation>
    <scope>NUCLEOTIDE SEQUENCE [LARGE SCALE GENOMIC DNA]</scope>
    <source>
        <strain evidence="4 5">DJM-731 SS1</strain>
    </source>
</reference>
<dbReference type="PANTHER" id="PTHR47706:SF9">
    <property type="entry name" value="NMRA-LIKE DOMAIN-CONTAINING PROTEIN-RELATED"/>
    <property type="match status" value="1"/>
</dbReference>
<name>M5G686_DACPD</name>
<keyword evidence="2" id="KW-0560">Oxidoreductase</keyword>
<evidence type="ECO:0000313" key="5">
    <source>
        <dbReference type="Proteomes" id="UP000030653"/>
    </source>
</evidence>
<dbReference type="OrthoDB" id="9974981at2759"/>
<dbReference type="InterPro" id="IPR008030">
    <property type="entry name" value="NmrA-like"/>
</dbReference>
<evidence type="ECO:0000256" key="2">
    <source>
        <dbReference type="ARBA" id="ARBA00023002"/>
    </source>
</evidence>
<protein>
    <submittedName>
        <fullName evidence="4">NADP-binding protein</fullName>
    </submittedName>
</protein>
<dbReference type="Gene3D" id="3.40.50.720">
    <property type="entry name" value="NAD(P)-binding Rossmann-like Domain"/>
    <property type="match status" value="1"/>
</dbReference>
<dbReference type="Proteomes" id="UP000030653">
    <property type="component" value="Unassembled WGS sequence"/>
</dbReference>
<dbReference type="InterPro" id="IPR051609">
    <property type="entry name" value="NmrA/Isoflavone_reductase-like"/>
</dbReference>